<keyword evidence="2" id="KW-1185">Reference proteome</keyword>
<proteinExistence type="predicted"/>
<evidence type="ECO:0000313" key="2">
    <source>
        <dbReference type="Proteomes" id="UP000796761"/>
    </source>
</evidence>
<organism evidence="1 2">
    <name type="scientific">Zosterops borbonicus</name>
    <dbReference type="NCBI Taxonomy" id="364589"/>
    <lineage>
        <taxon>Eukaryota</taxon>
        <taxon>Metazoa</taxon>
        <taxon>Chordata</taxon>
        <taxon>Craniata</taxon>
        <taxon>Vertebrata</taxon>
        <taxon>Euteleostomi</taxon>
        <taxon>Archelosauria</taxon>
        <taxon>Archosauria</taxon>
        <taxon>Dinosauria</taxon>
        <taxon>Saurischia</taxon>
        <taxon>Theropoda</taxon>
        <taxon>Coelurosauria</taxon>
        <taxon>Aves</taxon>
        <taxon>Neognathae</taxon>
        <taxon>Neoaves</taxon>
        <taxon>Telluraves</taxon>
        <taxon>Australaves</taxon>
        <taxon>Passeriformes</taxon>
        <taxon>Sylvioidea</taxon>
        <taxon>Zosteropidae</taxon>
        <taxon>Zosterops</taxon>
    </lineage>
</organism>
<dbReference type="Proteomes" id="UP000796761">
    <property type="component" value="Unassembled WGS sequence"/>
</dbReference>
<accession>A0A8K1LM13</accession>
<name>A0A8K1LM13_9PASS</name>
<dbReference type="EMBL" id="SWJQ01000193">
    <property type="protein sequence ID" value="TRZ19190.1"/>
    <property type="molecule type" value="Genomic_DNA"/>
</dbReference>
<sequence>MIALPLGTDKLQMRRWWIKMGSSGMMGGWLWIYCPVIQMTDDDVEQYWTQYWPLECTTSHWLELCANDGSEEENFRLQILSFAKIAVGIFKAARLQGLAFTGPDMSL</sequence>
<reference evidence="1" key="1">
    <citation type="submission" date="2019-04" db="EMBL/GenBank/DDBJ databases">
        <title>Genome assembly of Zosterops borbonicus 15179.</title>
        <authorList>
            <person name="Leroy T."/>
            <person name="Anselmetti Y."/>
            <person name="Tilak M.-K."/>
            <person name="Nabholz B."/>
        </authorList>
    </citation>
    <scope>NUCLEOTIDE SEQUENCE</scope>
    <source>
        <strain evidence="1">HGM_15179</strain>
        <tissue evidence="1">Muscle</tissue>
    </source>
</reference>
<gene>
    <name evidence="1" type="ORF">HGM15179_007863</name>
</gene>
<protein>
    <submittedName>
        <fullName evidence="1">Uncharacterized protein</fullName>
    </submittedName>
</protein>
<dbReference type="AlphaFoldDB" id="A0A8K1LM13"/>
<evidence type="ECO:0000313" key="1">
    <source>
        <dbReference type="EMBL" id="TRZ19190.1"/>
    </source>
</evidence>
<dbReference type="OrthoDB" id="10376085at2759"/>
<comment type="caution">
    <text evidence="1">The sequence shown here is derived from an EMBL/GenBank/DDBJ whole genome shotgun (WGS) entry which is preliminary data.</text>
</comment>